<dbReference type="InterPro" id="IPR039425">
    <property type="entry name" value="RNA_pol_sigma-70-like"/>
</dbReference>
<evidence type="ECO:0000256" key="1">
    <source>
        <dbReference type="ARBA" id="ARBA00023015"/>
    </source>
</evidence>
<organism evidence="5 6">
    <name type="scientific">Aerococcus sanguinicola</name>
    <dbReference type="NCBI Taxonomy" id="119206"/>
    <lineage>
        <taxon>Bacteria</taxon>
        <taxon>Bacillati</taxon>
        <taxon>Bacillota</taxon>
        <taxon>Bacilli</taxon>
        <taxon>Lactobacillales</taxon>
        <taxon>Aerococcaceae</taxon>
        <taxon>Aerococcus</taxon>
    </lineage>
</organism>
<dbReference type="PANTHER" id="PTHR43133">
    <property type="entry name" value="RNA POLYMERASE ECF-TYPE SIGMA FACTO"/>
    <property type="match status" value="1"/>
</dbReference>
<evidence type="ECO:0000313" key="6">
    <source>
        <dbReference type="Proteomes" id="UP000327148"/>
    </source>
</evidence>
<dbReference type="OrthoDB" id="1767844at2"/>
<evidence type="ECO:0000256" key="4">
    <source>
        <dbReference type="ARBA" id="ARBA00023163"/>
    </source>
</evidence>
<dbReference type="InterPro" id="IPR016032">
    <property type="entry name" value="Sig_transdc_resp-reg_C-effctor"/>
</dbReference>
<evidence type="ECO:0000256" key="2">
    <source>
        <dbReference type="ARBA" id="ARBA00023082"/>
    </source>
</evidence>
<dbReference type="GO" id="GO:0006352">
    <property type="term" value="P:DNA-templated transcription initiation"/>
    <property type="evidence" value="ECO:0007669"/>
    <property type="project" value="InterPro"/>
</dbReference>
<dbReference type="SUPFAM" id="SSF46894">
    <property type="entry name" value="C-terminal effector domain of the bipartite response regulators"/>
    <property type="match status" value="1"/>
</dbReference>
<dbReference type="AlphaFoldDB" id="A0A5N1GFD8"/>
<dbReference type="InterPro" id="IPR014284">
    <property type="entry name" value="RNA_pol_sigma-70_dom"/>
</dbReference>
<keyword evidence="4" id="KW-0804">Transcription</keyword>
<dbReference type="RefSeq" id="WP_070430614.1">
    <property type="nucleotide sequence ID" value="NZ_VYWO01000008.1"/>
</dbReference>
<evidence type="ECO:0000256" key="3">
    <source>
        <dbReference type="ARBA" id="ARBA00023125"/>
    </source>
</evidence>
<keyword evidence="1" id="KW-0805">Transcription regulation</keyword>
<keyword evidence="3" id="KW-0238">DNA-binding</keyword>
<dbReference type="SUPFAM" id="SSF88946">
    <property type="entry name" value="Sigma2 domain of RNA polymerase sigma factors"/>
    <property type="match status" value="1"/>
</dbReference>
<dbReference type="GO" id="GO:0003677">
    <property type="term" value="F:DNA binding"/>
    <property type="evidence" value="ECO:0007669"/>
    <property type="project" value="UniProtKB-KW"/>
</dbReference>
<evidence type="ECO:0000313" key="5">
    <source>
        <dbReference type="EMBL" id="KAA9299647.1"/>
    </source>
</evidence>
<dbReference type="InterPro" id="IPR036388">
    <property type="entry name" value="WH-like_DNA-bd_sf"/>
</dbReference>
<gene>
    <name evidence="5" type="ORF">F6I03_09260</name>
</gene>
<comment type="caution">
    <text evidence="5">The sequence shown here is derived from an EMBL/GenBank/DDBJ whole genome shotgun (WGS) entry which is preliminary data.</text>
</comment>
<reference evidence="5 6" key="1">
    <citation type="submission" date="2019-09" db="EMBL/GenBank/DDBJ databases">
        <title>Draft genome sequence assemblies of isolates from the urinary tract.</title>
        <authorList>
            <person name="Mores C.R."/>
            <person name="Putonti C."/>
            <person name="Wolfe A.J."/>
        </authorList>
    </citation>
    <scope>NUCLEOTIDE SEQUENCE [LARGE SCALE GENOMIC DNA]</scope>
    <source>
        <strain evidence="5 6">UMB623</strain>
    </source>
</reference>
<dbReference type="STRING" id="119206.AWM72_04685"/>
<dbReference type="EMBL" id="VYWO01000008">
    <property type="protein sequence ID" value="KAA9299647.1"/>
    <property type="molecule type" value="Genomic_DNA"/>
</dbReference>
<keyword evidence="2" id="KW-0731">Sigma factor</keyword>
<proteinExistence type="predicted"/>
<dbReference type="InterPro" id="IPR013325">
    <property type="entry name" value="RNA_pol_sigma_r2"/>
</dbReference>
<name>A0A5N1GFD8_9LACT</name>
<sequence>MTIWKNRATTDHKLCQAASQGQEEAFSELYWHYRPLMGHFYPKVRGYMDYDDFLQEAGSQLYECVNRYQAGEAGQASFYTFYANCLKYLICNIYRHYQSEKRTLPKRSVSLNCPVSHLEDQLAAYAHIDHDPQAFCLFKDYLQSYQDCLSPMEQAVMGAYLEGLDWAATSDRLGVSAKTCRNAFYRAKSKLVQLVQEGKER</sequence>
<protein>
    <submittedName>
        <fullName evidence="5">Sigma-70 family RNA polymerase sigma factor</fullName>
    </submittedName>
</protein>
<dbReference type="PANTHER" id="PTHR43133:SF8">
    <property type="entry name" value="RNA POLYMERASE SIGMA FACTOR HI_1459-RELATED"/>
    <property type="match status" value="1"/>
</dbReference>
<dbReference type="NCBIfam" id="TIGR02937">
    <property type="entry name" value="sigma70-ECF"/>
    <property type="match status" value="1"/>
</dbReference>
<accession>A0A5N1GFD8</accession>
<dbReference type="Gene3D" id="1.10.10.10">
    <property type="entry name" value="Winged helix-like DNA-binding domain superfamily/Winged helix DNA-binding domain"/>
    <property type="match status" value="1"/>
</dbReference>
<dbReference type="Proteomes" id="UP000327148">
    <property type="component" value="Unassembled WGS sequence"/>
</dbReference>
<dbReference type="GO" id="GO:0016987">
    <property type="term" value="F:sigma factor activity"/>
    <property type="evidence" value="ECO:0007669"/>
    <property type="project" value="UniProtKB-KW"/>
</dbReference>
<dbReference type="Gene3D" id="1.10.1740.10">
    <property type="match status" value="1"/>
</dbReference>